<evidence type="ECO:0000313" key="3">
    <source>
        <dbReference type="Proteomes" id="UP000193978"/>
    </source>
</evidence>
<keyword evidence="1" id="KW-0812">Transmembrane</keyword>
<protein>
    <submittedName>
        <fullName evidence="2">Uncharacterized protein</fullName>
    </submittedName>
</protein>
<reference evidence="2 3" key="1">
    <citation type="submission" date="2017-02" db="EMBL/GenBank/DDBJ databases">
        <authorList>
            <person name="Peterson S.W."/>
        </authorList>
    </citation>
    <scope>NUCLEOTIDE SEQUENCE [LARGE SCALE GENOMIC DNA]</scope>
    <source>
        <strain evidence="2 3">S285</strain>
    </source>
</reference>
<evidence type="ECO:0000313" key="2">
    <source>
        <dbReference type="EMBL" id="ARN82635.1"/>
    </source>
</evidence>
<keyword evidence="1" id="KW-0472">Membrane</keyword>
<gene>
    <name evidence="2" type="ORF">B1812_17780</name>
</gene>
<dbReference type="Proteomes" id="UP000193978">
    <property type="component" value="Chromosome"/>
</dbReference>
<feature type="transmembrane region" description="Helical" evidence="1">
    <location>
        <begin position="284"/>
        <end position="309"/>
    </location>
</feature>
<name>A0A1W6MYH6_9HYPH</name>
<keyword evidence="1" id="KW-1133">Transmembrane helix</keyword>
<evidence type="ECO:0000256" key="1">
    <source>
        <dbReference type="SAM" id="Phobius"/>
    </source>
</evidence>
<dbReference type="KEGG" id="mbry:B1812_17780"/>
<dbReference type="EMBL" id="CP019948">
    <property type="protein sequence ID" value="ARN82635.1"/>
    <property type="molecule type" value="Genomic_DNA"/>
</dbReference>
<sequence>MRRASAVVLRLRAVVLLIGFTLLITIGVSIAEGKRPQGASAADGSPLELEVQPSELALDAGQPAHGRLLVLAKNSKRSTIASASLSFIPVTGLTAKIIQNPPLPSAGDLFWILEVTGGETAPVPAKLVIQLTYATAGATNTPIVTATTTTISAPSPASVTALKAAVAPPDGSVEEKTPLDVVLEIDNPTRQTAHIKNIALLAPANYVEFDPKQPPPSMSEIPPGGRLATPLHITTKKEGVVPGTYTLVIGFNAGFSNQSPQWAPATAQAKINVEVRGVSDALQFLNVGSLLLLPGALIILTFIASFSWYSGRAPVDWKNPFLLVVSVILSFVAAEIYPVVTQWRGDRHDYLKAYQLQDVINVWVGSVAVGGGGGMIAGALLKFIQWWKASPDPADKPIDVLCKLKRHGADFWLTAVQRDPNGDDAAAQLMLVLPFGGAAAGRRWLIQRVRLQQGDANGAAARYQTIVSLLNGDRGAAVHTKKLVEVVQEGFNARQVLLSWERSPDVGPVEAADAEYPHVVGPRTIILPL</sequence>
<proteinExistence type="predicted"/>
<dbReference type="AlphaFoldDB" id="A0A1W6MYH6"/>
<feature type="transmembrane region" description="Helical" evidence="1">
    <location>
        <begin position="360"/>
        <end position="381"/>
    </location>
</feature>
<keyword evidence="3" id="KW-1185">Reference proteome</keyword>
<organism evidence="2 3">
    <name type="scientific">Methylocystis bryophila</name>
    <dbReference type="NCBI Taxonomy" id="655015"/>
    <lineage>
        <taxon>Bacteria</taxon>
        <taxon>Pseudomonadati</taxon>
        <taxon>Pseudomonadota</taxon>
        <taxon>Alphaproteobacteria</taxon>
        <taxon>Hyphomicrobiales</taxon>
        <taxon>Methylocystaceae</taxon>
        <taxon>Methylocystis</taxon>
    </lineage>
</organism>
<accession>A0A1W6MYH6</accession>
<feature type="transmembrane region" description="Helical" evidence="1">
    <location>
        <begin position="321"/>
        <end position="340"/>
    </location>
</feature>